<dbReference type="EnsemblPlants" id="evm.model.02.581">
    <property type="protein sequence ID" value="cds.evm.model.02.581"/>
    <property type="gene ID" value="evm.TU.02.581"/>
</dbReference>
<accession>A0A803P1P5</accession>
<dbReference type="PANTHER" id="PTHR48449">
    <property type="entry name" value="DUF1985 DOMAIN-CONTAINING PROTEIN"/>
    <property type="match status" value="1"/>
</dbReference>
<evidence type="ECO:0000313" key="1">
    <source>
        <dbReference type="EnsemblPlants" id="cds.evm.model.02.581"/>
    </source>
</evidence>
<evidence type="ECO:0000313" key="2">
    <source>
        <dbReference type="Proteomes" id="UP000596661"/>
    </source>
</evidence>
<sequence length="248" mass="29110">MPPKLIVPFPEHFTGRVTYRGSVFFSKFIKLEFDKHGLADRAKARPFSQFWQAGALSFSLVLFYQLMLHKMIVNAEKDDEMQFYIARNEMKFGVVEFVLITGLNFTKGPTDDEKEVMSGSDRLINIYFNRLDNVKIELFQNKFLAYEVLKDAYKVGSRLFFKIPRGNYSFARLMHTLQKDMLKQKANYEKKLKMDVQHECKYTAYGFTHALQYWAYEAILETLVVMKGLHPRPDEEAYARTITYRGPV</sequence>
<keyword evidence="2" id="KW-1185">Reference proteome</keyword>
<dbReference type="PANTHER" id="PTHR48449:SF1">
    <property type="entry name" value="DUF1985 DOMAIN-CONTAINING PROTEIN"/>
    <property type="match status" value="1"/>
</dbReference>
<proteinExistence type="predicted"/>
<organism evidence="1 2">
    <name type="scientific">Cannabis sativa</name>
    <name type="common">Hemp</name>
    <name type="synonym">Marijuana</name>
    <dbReference type="NCBI Taxonomy" id="3483"/>
    <lineage>
        <taxon>Eukaryota</taxon>
        <taxon>Viridiplantae</taxon>
        <taxon>Streptophyta</taxon>
        <taxon>Embryophyta</taxon>
        <taxon>Tracheophyta</taxon>
        <taxon>Spermatophyta</taxon>
        <taxon>Magnoliopsida</taxon>
        <taxon>eudicotyledons</taxon>
        <taxon>Gunneridae</taxon>
        <taxon>Pentapetalae</taxon>
        <taxon>rosids</taxon>
        <taxon>fabids</taxon>
        <taxon>Rosales</taxon>
        <taxon>Cannabaceae</taxon>
        <taxon>Cannabis</taxon>
    </lineage>
</organism>
<dbReference type="Proteomes" id="UP000596661">
    <property type="component" value="Chromosome 2"/>
</dbReference>
<dbReference type="AlphaFoldDB" id="A0A803P1P5"/>
<reference evidence="1" key="1">
    <citation type="submission" date="2018-11" db="EMBL/GenBank/DDBJ databases">
        <authorList>
            <person name="Grassa J C."/>
        </authorList>
    </citation>
    <scope>NUCLEOTIDE SEQUENCE [LARGE SCALE GENOMIC DNA]</scope>
</reference>
<dbReference type="EMBL" id="UZAU01000120">
    <property type="status" value="NOT_ANNOTATED_CDS"/>
    <property type="molecule type" value="Genomic_DNA"/>
</dbReference>
<reference evidence="1" key="2">
    <citation type="submission" date="2021-03" db="UniProtKB">
        <authorList>
            <consortium name="EnsemblPlants"/>
        </authorList>
    </citation>
    <scope>IDENTIFICATION</scope>
</reference>
<protein>
    <submittedName>
        <fullName evidence="1">Uncharacterized protein</fullName>
    </submittedName>
</protein>
<name>A0A803P1P5_CANSA</name>
<dbReference type="Gramene" id="evm.model.02.581">
    <property type="protein sequence ID" value="cds.evm.model.02.581"/>
    <property type="gene ID" value="evm.TU.02.581"/>
</dbReference>